<accession>A0AA94R4Y4</accession>
<evidence type="ECO:0000313" key="2">
    <source>
        <dbReference type="Proteomes" id="UP000309984"/>
    </source>
</evidence>
<name>A0AA94R4Y4_9MYCO</name>
<dbReference type="Proteomes" id="UP000309984">
    <property type="component" value="Unassembled WGS sequence"/>
</dbReference>
<comment type="caution">
    <text evidence="1">The sequence shown here is derived from an EMBL/GenBank/DDBJ whole genome shotgun (WGS) entry which is preliminary data.</text>
</comment>
<protein>
    <recommendedName>
        <fullName evidence="3">WXG100 family type VII secretion target</fullName>
    </recommendedName>
</protein>
<dbReference type="Pfam" id="PF06013">
    <property type="entry name" value="WXG100"/>
    <property type="match status" value="1"/>
</dbReference>
<sequence>MGGRALKIGADRSDQRGLGWVQGRMSTQVRTVQGVAMAELRVDSEDLNRSGAEIASIAAEVRASLANSDTEIASARSGWAGTSAEALASLAAEFQAATNTHSQDLEEHGTKFTGAAKRYAETDESGATSVHKAAEAISSGNDGFDLDVQFTRANLAPPAGAGIGGPTNDGICPMPVVTTPACTATCTTPACIPTANC</sequence>
<evidence type="ECO:0008006" key="3">
    <source>
        <dbReference type="Google" id="ProtNLM"/>
    </source>
</evidence>
<gene>
    <name evidence="1" type="ORF">C1S79_26570</name>
</gene>
<dbReference type="Gene3D" id="1.10.287.1060">
    <property type="entry name" value="ESAT-6-like"/>
    <property type="match status" value="1"/>
</dbReference>
<evidence type="ECO:0000313" key="1">
    <source>
        <dbReference type="EMBL" id="TLH59891.1"/>
    </source>
</evidence>
<dbReference type="AlphaFoldDB" id="A0AA94R4Y4"/>
<dbReference type="InterPro" id="IPR036689">
    <property type="entry name" value="ESAT-6-like_sf"/>
</dbReference>
<organism evidence="1 2">
    <name type="scientific">Mycolicibacterium phocaicum</name>
    <dbReference type="NCBI Taxonomy" id="319706"/>
    <lineage>
        <taxon>Bacteria</taxon>
        <taxon>Bacillati</taxon>
        <taxon>Actinomycetota</taxon>
        <taxon>Actinomycetes</taxon>
        <taxon>Mycobacteriales</taxon>
        <taxon>Mycobacteriaceae</taxon>
        <taxon>Mycolicibacterium</taxon>
    </lineage>
</organism>
<proteinExistence type="predicted"/>
<keyword evidence="2" id="KW-1185">Reference proteome</keyword>
<dbReference type="SUPFAM" id="SSF140453">
    <property type="entry name" value="EsxAB dimer-like"/>
    <property type="match status" value="1"/>
</dbReference>
<dbReference type="EMBL" id="POTM01000062">
    <property type="protein sequence ID" value="TLH59891.1"/>
    <property type="molecule type" value="Genomic_DNA"/>
</dbReference>
<dbReference type="InterPro" id="IPR010310">
    <property type="entry name" value="T7SS_ESAT-6-like"/>
</dbReference>
<reference evidence="1 2" key="1">
    <citation type="submission" date="2018-01" db="EMBL/GenBank/DDBJ databases">
        <title>Comparative genomics of Mycobacterium mucogenicum and Mycobacterium neoaurum clade members emphasizing tRNA and non-coding RNA.</title>
        <authorList>
            <person name="Behra P.R.K."/>
            <person name="Pettersson B.M.F."/>
            <person name="Das S."/>
            <person name="Dasgupta S."/>
            <person name="Kirsebom L.A."/>
        </authorList>
    </citation>
    <scope>NUCLEOTIDE SEQUENCE [LARGE SCALE GENOMIC DNA]</scope>
    <source>
        <strain evidence="1 2">DSM 45104</strain>
    </source>
</reference>
<dbReference type="RefSeq" id="WP_135355599.1">
    <property type="nucleotide sequence ID" value="NZ_POTM01000062.1"/>
</dbReference>